<accession>A0ABU7V176</accession>
<name>A0ABU7V176_9GAMM</name>
<dbReference type="Gene3D" id="3.30.1380.10">
    <property type="match status" value="1"/>
</dbReference>
<feature type="domain" description="D-alanyl-D-alanine carboxypeptidase-like core" evidence="1">
    <location>
        <begin position="139"/>
        <end position="259"/>
    </location>
</feature>
<keyword evidence="3" id="KW-1185">Reference proteome</keyword>
<dbReference type="SUPFAM" id="SSF55166">
    <property type="entry name" value="Hedgehog/DD-peptidase"/>
    <property type="match status" value="1"/>
</dbReference>
<dbReference type="Pfam" id="PF02557">
    <property type="entry name" value="VanY"/>
    <property type="match status" value="1"/>
</dbReference>
<dbReference type="InterPro" id="IPR003709">
    <property type="entry name" value="VanY-like_core_dom"/>
</dbReference>
<dbReference type="InterPro" id="IPR009045">
    <property type="entry name" value="Zn_M74/Hedgehog-like"/>
</dbReference>
<dbReference type="PANTHER" id="PTHR34385:SF1">
    <property type="entry name" value="PEPTIDOGLYCAN L-ALANYL-D-GLUTAMATE ENDOPEPTIDASE CWLK"/>
    <property type="match status" value="1"/>
</dbReference>
<organism evidence="2 3">
    <name type="scientific">Aquilutibacter rugosus</name>
    <dbReference type="NCBI Taxonomy" id="3115820"/>
    <lineage>
        <taxon>Bacteria</taxon>
        <taxon>Pseudomonadati</taxon>
        <taxon>Pseudomonadota</taxon>
        <taxon>Gammaproteobacteria</taxon>
        <taxon>Lysobacterales</taxon>
        <taxon>Lysobacteraceae</taxon>
        <taxon>Aquilutibacter</taxon>
    </lineage>
</organism>
<protein>
    <submittedName>
        <fullName evidence="2">M15 family metallopeptidase</fullName>
    </submittedName>
</protein>
<sequence length="271" mass="29683">MSDASQQLLNAALVELWPQRVMDANGLLPPACDENAGWRVRDKSGGLFPARITAQGEFAWCPEIAPPADPAGFRSAALERLTAHTELGTTVPLDDLLSCLDALQVDPAQYATRTGLRLLPEPSHLHFAGFDRYGRSLWLELHTALAWTRMLAAAANDGITLEAISGFRSHRYQLGIFRRKLERGQTVAEILQVNAAPGFSEHHTGLALDISAPGEPAAEESFEGTPAFEWLTANGATYGFTMSYPRDNPHGIVYEPWHWARGHALRAAESF</sequence>
<gene>
    <name evidence="2" type="ORF">V3390_09960</name>
</gene>
<dbReference type="InterPro" id="IPR052179">
    <property type="entry name" value="DD-CPase-like"/>
</dbReference>
<evidence type="ECO:0000313" key="2">
    <source>
        <dbReference type="EMBL" id="MEF2156536.1"/>
    </source>
</evidence>
<dbReference type="Proteomes" id="UP001356170">
    <property type="component" value="Unassembled WGS sequence"/>
</dbReference>
<dbReference type="PANTHER" id="PTHR34385">
    <property type="entry name" value="D-ALANYL-D-ALANINE CARBOXYPEPTIDASE"/>
    <property type="match status" value="1"/>
</dbReference>
<evidence type="ECO:0000313" key="3">
    <source>
        <dbReference type="Proteomes" id="UP001356170"/>
    </source>
</evidence>
<proteinExistence type="predicted"/>
<dbReference type="InterPro" id="IPR058193">
    <property type="entry name" value="VanY/YodJ_core_dom"/>
</dbReference>
<reference evidence="2 3" key="1">
    <citation type="submission" date="2024-01" db="EMBL/GenBank/DDBJ databases">
        <title>Novel species of the genus Luteimonas isolated from rivers.</title>
        <authorList>
            <person name="Lu H."/>
        </authorList>
    </citation>
    <scope>NUCLEOTIDE SEQUENCE [LARGE SCALE GENOMIC DNA]</scope>
    <source>
        <strain evidence="2 3">FXH3W</strain>
    </source>
</reference>
<evidence type="ECO:0000259" key="1">
    <source>
        <dbReference type="Pfam" id="PF02557"/>
    </source>
</evidence>
<dbReference type="EMBL" id="JAZHBO010000002">
    <property type="protein sequence ID" value="MEF2156536.1"/>
    <property type="molecule type" value="Genomic_DNA"/>
</dbReference>
<dbReference type="CDD" id="cd14852">
    <property type="entry name" value="LD-carboxypeptidase"/>
    <property type="match status" value="1"/>
</dbReference>
<dbReference type="RefSeq" id="WP_331704300.1">
    <property type="nucleotide sequence ID" value="NZ_JAZHBO010000002.1"/>
</dbReference>
<comment type="caution">
    <text evidence="2">The sequence shown here is derived from an EMBL/GenBank/DDBJ whole genome shotgun (WGS) entry which is preliminary data.</text>
</comment>